<sequence>MPKKQNTKVTLISAEKLLENIPKSGNVTSEAENKLIPIHVGQKMHIFLNEQEFIIRVIVGNKESLKCPGYCCKSGEFSSNVETSATEAISSLYMQIFHNKTRKSDAIAISYNDKNIIEELQEDVTFFLSLFV</sequence>
<comment type="caution">
    <text evidence="1">The sequence shown here is derived from an EMBL/GenBank/DDBJ whole genome shotgun (WGS) entry which is preliminary data.</text>
</comment>
<proteinExistence type="predicted"/>
<dbReference type="OrthoDB" id="2407305at2759"/>
<dbReference type="Proteomes" id="UP001153678">
    <property type="component" value="Unassembled WGS sequence"/>
</dbReference>
<reference evidence="1" key="1">
    <citation type="submission" date="2022-08" db="EMBL/GenBank/DDBJ databases">
        <authorList>
            <person name="Kallberg Y."/>
            <person name="Tangrot J."/>
            <person name="Rosling A."/>
        </authorList>
    </citation>
    <scope>NUCLEOTIDE SEQUENCE</scope>
    <source>
        <strain evidence="1">Wild A</strain>
    </source>
</reference>
<organism evidence="1 2">
    <name type="scientific">Funneliformis geosporum</name>
    <dbReference type="NCBI Taxonomy" id="1117311"/>
    <lineage>
        <taxon>Eukaryota</taxon>
        <taxon>Fungi</taxon>
        <taxon>Fungi incertae sedis</taxon>
        <taxon>Mucoromycota</taxon>
        <taxon>Glomeromycotina</taxon>
        <taxon>Glomeromycetes</taxon>
        <taxon>Glomerales</taxon>
        <taxon>Glomeraceae</taxon>
        <taxon>Funneliformis</taxon>
    </lineage>
</organism>
<protein>
    <submittedName>
        <fullName evidence="1">1667_t:CDS:1</fullName>
    </submittedName>
</protein>
<gene>
    <name evidence="1" type="ORF">FWILDA_LOCUS935</name>
</gene>
<accession>A0A9W4WLN8</accession>
<dbReference type="EMBL" id="CAMKVN010000075">
    <property type="protein sequence ID" value="CAI2163171.1"/>
    <property type="molecule type" value="Genomic_DNA"/>
</dbReference>
<evidence type="ECO:0000313" key="2">
    <source>
        <dbReference type="Proteomes" id="UP001153678"/>
    </source>
</evidence>
<name>A0A9W4WLN8_9GLOM</name>
<dbReference type="AlphaFoldDB" id="A0A9W4WLN8"/>
<keyword evidence="2" id="KW-1185">Reference proteome</keyword>
<evidence type="ECO:0000313" key="1">
    <source>
        <dbReference type="EMBL" id="CAI2163171.1"/>
    </source>
</evidence>